<evidence type="ECO:0000313" key="3">
    <source>
        <dbReference type="Proteomes" id="UP000656042"/>
    </source>
</evidence>
<dbReference type="EMBL" id="BMMX01000009">
    <property type="protein sequence ID" value="GGK91714.1"/>
    <property type="molecule type" value="Genomic_DNA"/>
</dbReference>
<feature type="region of interest" description="Disordered" evidence="1">
    <location>
        <begin position="1"/>
        <end position="56"/>
    </location>
</feature>
<feature type="compositionally biased region" description="Polar residues" evidence="1">
    <location>
        <begin position="12"/>
        <end position="21"/>
    </location>
</feature>
<reference evidence="2" key="2">
    <citation type="submission" date="2020-09" db="EMBL/GenBank/DDBJ databases">
        <authorList>
            <person name="Sun Q."/>
            <person name="Zhou Y."/>
        </authorList>
    </citation>
    <scope>NUCLEOTIDE SEQUENCE</scope>
    <source>
        <strain evidence="2">CGMCC 4.7299</strain>
    </source>
</reference>
<dbReference type="AlphaFoldDB" id="A0A8J3C0G0"/>
<organism evidence="2 3">
    <name type="scientific">Mangrovihabitans endophyticus</name>
    <dbReference type="NCBI Taxonomy" id="1751298"/>
    <lineage>
        <taxon>Bacteria</taxon>
        <taxon>Bacillati</taxon>
        <taxon>Actinomycetota</taxon>
        <taxon>Actinomycetes</taxon>
        <taxon>Micromonosporales</taxon>
        <taxon>Micromonosporaceae</taxon>
        <taxon>Mangrovihabitans</taxon>
    </lineage>
</organism>
<dbReference type="Proteomes" id="UP000656042">
    <property type="component" value="Unassembled WGS sequence"/>
</dbReference>
<protein>
    <submittedName>
        <fullName evidence="2">Uncharacterized protein</fullName>
    </submittedName>
</protein>
<proteinExistence type="predicted"/>
<feature type="compositionally biased region" description="Low complexity" evidence="1">
    <location>
        <begin position="33"/>
        <end position="46"/>
    </location>
</feature>
<comment type="caution">
    <text evidence="2">The sequence shown here is derived from an EMBL/GenBank/DDBJ whole genome shotgun (WGS) entry which is preliminary data.</text>
</comment>
<reference evidence="2" key="1">
    <citation type="journal article" date="2014" name="Int. J. Syst. Evol. Microbiol.">
        <title>Complete genome sequence of Corynebacterium casei LMG S-19264T (=DSM 44701T), isolated from a smear-ripened cheese.</title>
        <authorList>
            <consortium name="US DOE Joint Genome Institute (JGI-PGF)"/>
            <person name="Walter F."/>
            <person name="Albersmeier A."/>
            <person name="Kalinowski J."/>
            <person name="Ruckert C."/>
        </authorList>
    </citation>
    <scope>NUCLEOTIDE SEQUENCE</scope>
    <source>
        <strain evidence="2">CGMCC 4.7299</strain>
    </source>
</reference>
<name>A0A8J3C0G0_9ACTN</name>
<gene>
    <name evidence="2" type="ORF">GCM10012284_27030</name>
</gene>
<keyword evidence="3" id="KW-1185">Reference proteome</keyword>
<accession>A0A8J3C0G0</accession>
<evidence type="ECO:0000313" key="2">
    <source>
        <dbReference type="EMBL" id="GGK91714.1"/>
    </source>
</evidence>
<evidence type="ECO:0000256" key="1">
    <source>
        <dbReference type="SAM" id="MobiDB-lite"/>
    </source>
</evidence>
<sequence>MPQTPAAATAHNAITSTGQRNRATHDPQAANTAAPPLRLAGGAPAGVPSDNRCPLR</sequence>